<feature type="transmembrane region" description="Helical" evidence="10">
    <location>
        <begin position="314"/>
        <end position="334"/>
    </location>
</feature>
<feature type="binding site" evidence="6">
    <location>
        <position position="134"/>
    </location>
    <ligand>
        <name>Na(+)</name>
        <dbReference type="ChEBI" id="CHEBI:29101"/>
        <label>1</label>
    </ligand>
</feature>
<dbReference type="PROSITE" id="PS50267">
    <property type="entry name" value="NA_NEUROTRAN_SYMP_3"/>
    <property type="match status" value="1"/>
</dbReference>
<name>A0AAQ4RCE6_GASAC</name>
<proteinExistence type="inferred from homology"/>
<feature type="binding site" evidence="6">
    <location>
        <position position="375"/>
    </location>
    <ligand>
        <name>Na(+)</name>
        <dbReference type="ChEBI" id="CHEBI:29101"/>
        <label>1</label>
    </ligand>
</feature>
<evidence type="ECO:0000256" key="8">
    <source>
        <dbReference type="RuleBase" id="RU003732"/>
    </source>
</evidence>
<keyword evidence="7" id="KW-1015">Disulfide bond</keyword>
<feature type="transmembrane region" description="Helical" evidence="10">
    <location>
        <begin position="369"/>
        <end position="394"/>
    </location>
</feature>
<feature type="binding site" evidence="6">
    <location>
        <position position="445"/>
    </location>
    <ligand>
        <name>Na(+)</name>
        <dbReference type="ChEBI" id="CHEBI:29101"/>
        <label>1</label>
    </ligand>
</feature>
<dbReference type="AlphaFoldDB" id="A0AAQ4RCE6"/>
<evidence type="ECO:0000313" key="12">
    <source>
        <dbReference type="Proteomes" id="UP000007635"/>
    </source>
</evidence>
<evidence type="ECO:0000256" key="1">
    <source>
        <dbReference type="ARBA" id="ARBA00004141"/>
    </source>
</evidence>
<dbReference type="GO" id="GO:0043005">
    <property type="term" value="C:neuron projection"/>
    <property type="evidence" value="ECO:0007669"/>
    <property type="project" value="TreeGrafter"/>
</dbReference>
<dbReference type="PRINTS" id="PR00176">
    <property type="entry name" value="NANEUSMPORT"/>
</dbReference>
<reference evidence="11" key="2">
    <citation type="submission" date="2025-08" db="UniProtKB">
        <authorList>
            <consortium name="Ensembl"/>
        </authorList>
    </citation>
    <scope>IDENTIFICATION</scope>
</reference>
<dbReference type="Ensembl" id="ENSGACT00000055480.1">
    <property type="protein sequence ID" value="ENSGACP00000060598.1"/>
    <property type="gene ID" value="ENSGACG00000006192.2"/>
</dbReference>
<dbReference type="GO" id="GO:0005886">
    <property type="term" value="C:plasma membrane"/>
    <property type="evidence" value="ECO:0007669"/>
    <property type="project" value="TreeGrafter"/>
</dbReference>
<comment type="subcellular location">
    <subcellularLocation>
        <location evidence="1">Membrane</location>
        <topology evidence="1">Multi-pass membrane protein</topology>
    </subcellularLocation>
</comment>
<feature type="transmembrane region" description="Helical" evidence="10">
    <location>
        <begin position="285"/>
        <end position="302"/>
    </location>
</feature>
<feature type="transmembrane region" description="Helical" evidence="10">
    <location>
        <begin position="340"/>
        <end position="357"/>
    </location>
</feature>
<dbReference type="InterPro" id="IPR000175">
    <property type="entry name" value="Na/ntran_symport"/>
</dbReference>
<protein>
    <recommendedName>
        <fullName evidence="8">Transporter</fullName>
    </recommendedName>
</protein>
<feature type="binding site" evidence="6">
    <location>
        <position position="130"/>
    </location>
    <ligand>
        <name>Na(+)</name>
        <dbReference type="ChEBI" id="CHEBI:29101"/>
        <label>1</label>
    </ligand>
</feature>
<dbReference type="GO" id="GO:0098793">
    <property type="term" value="C:presynapse"/>
    <property type="evidence" value="ECO:0007669"/>
    <property type="project" value="GOC"/>
</dbReference>
<dbReference type="GeneTree" id="ENSGT00940000157855"/>
<dbReference type="PANTHER" id="PTHR11616">
    <property type="entry name" value="SODIUM/CHLORIDE DEPENDENT TRANSPORTER"/>
    <property type="match status" value="1"/>
</dbReference>
<evidence type="ECO:0000256" key="9">
    <source>
        <dbReference type="SAM" id="MobiDB-lite"/>
    </source>
</evidence>
<evidence type="ECO:0000256" key="6">
    <source>
        <dbReference type="PIRSR" id="PIRSR600175-1"/>
    </source>
</evidence>
<comment type="similarity">
    <text evidence="8">Belongs to the sodium:neurotransmitter symporter (SNF) (TC 2.A.22) family.</text>
</comment>
<feature type="transmembrane region" description="Helical" evidence="10">
    <location>
        <begin position="151"/>
        <end position="172"/>
    </location>
</feature>
<feature type="transmembrane region" description="Helical" evidence="10">
    <location>
        <begin position="121"/>
        <end position="139"/>
    </location>
</feature>
<feature type="compositionally biased region" description="Polar residues" evidence="9">
    <location>
        <begin position="51"/>
        <end position="69"/>
    </location>
</feature>
<feature type="transmembrane region" description="Helical" evidence="10">
    <location>
        <begin position="542"/>
        <end position="563"/>
    </location>
</feature>
<keyword evidence="3 8" id="KW-0812">Transmembrane</keyword>
<feature type="transmembrane region" description="Helical" evidence="10">
    <location>
        <begin position="583"/>
        <end position="605"/>
    </location>
</feature>
<dbReference type="SUPFAM" id="SSF161070">
    <property type="entry name" value="SNF-like"/>
    <property type="match status" value="1"/>
</dbReference>
<feature type="compositionally biased region" description="Low complexity" evidence="9">
    <location>
        <begin position="79"/>
        <end position="91"/>
    </location>
</feature>
<reference evidence="11 12" key="1">
    <citation type="journal article" date="2021" name="G3 (Bethesda)">
        <title>Improved contiguity of the threespine stickleback genome using long-read sequencing.</title>
        <authorList>
            <person name="Nath S."/>
            <person name="Shaw D.E."/>
            <person name="White M.A."/>
        </authorList>
    </citation>
    <scope>NUCLEOTIDE SEQUENCE [LARGE SCALE GENOMIC DNA]</scope>
    <source>
        <strain evidence="11 12">Lake Benthic</strain>
    </source>
</reference>
<evidence type="ECO:0000256" key="10">
    <source>
        <dbReference type="SAM" id="Phobius"/>
    </source>
</evidence>
<dbReference type="InterPro" id="IPR037272">
    <property type="entry name" value="SNS_sf"/>
</dbReference>
<dbReference type="GO" id="GO:0051378">
    <property type="term" value="F:serotonin binding"/>
    <property type="evidence" value="ECO:0007669"/>
    <property type="project" value="TreeGrafter"/>
</dbReference>
<keyword evidence="8" id="KW-0050">Antiport</keyword>
<keyword evidence="6" id="KW-0915">Sodium</keyword>
<feature type="binding site" evidence="6">
    <location>
        <position position="129"/>
    </location>
    <ligand>
        <name>Na(+)</name>
        <dbReference type="ChEBI" id="CHEBI:29101"/>
        <label>1</label>
    </ligand>
</feature>
<keyword evidence="4 10" id="KW-1133">Transmembrane helix</keyword>
<feature type="binding site" evidence="6">
    <location>
        <position position="444"/>
    </location>
    <ligand>
        <name>Na(+)</name>
        <dbReference type="ChEBI" id="CHEBI:29101"/>
        <label>1</label>
    </ligand>
</feature>
<feature type="region of interest" description="Disordered" evidence="9">
    <location>
        <begin position="1"/>
        <end position="93"/>
    </location>
</feature>
<dbReference type="Pfam" id="PF00209">
    <property type="entry name" value="SNF"/>
    <property type="match status" value="2"/>
</dbReference>
<keyword evidence="2 8" id="KW-0813">Transport</keyword>
<evidence type="ECO:0000256" key="7">
    <source>
        <dbReference type="PIRSR" id="PIRSR600175-2"/>
    </source>
</evidence>
<feature type="binding site" evidence="6">
    <location>
        <position position="127"/>
    </location>
    <ligand>
        <name>Na(+)</name>
        <dbReference type="ChEBI" id="CHEBI:29101"/>
        <label>1</label>
    </ligand>
</feature>
<dbReference type="GO" id="GO:0005335">
    <property type="term" value="F:serotonin:sodium:chloride symporter activity"/>
    <property type="evidence" value="ECO:0007669"/>
    <property type="project" value="TreeGrafter"/>
</dbReference>
<feature type="disulfide bond" evidence="7">
    <location>
        <begin position="233"/>
        <end position="242"/>
    </location>
</feature>
<dbReference type="PANTHER" id="PTHR11616:SF105">
    <property type="entry name" value="SODIUM-DEPENDENT SEROTONIN TRANSPORTER"/>
    <property type="match status" value="1"/>
</dbReference>
<feature type="compositionally biased region" description="Basic and acidic residues" evidence="9">
    <location>
        <begin position="15"/>
        <end position="26"/>
    </location>
</feature>
<dbReference type="GO" id="GO:0015297">
    <property type="term" value="F:antiporter activity"/>
    <property type="evidence" value="ECO:0007669"/>
    <property type="project" value="UniProtKB-KW"/>
</dbReference>
<dbReference type="PROSITE" id="PS00610">
    <property type="entry name" value="NA_NEUROTRAN_SYMP_1"/>
    <property type="match status" value="1"/>
</dbReference>
<accession>A0AAQ4RCE6</accession>
<dbReference type="GO" id="GO:0006865">
    <property type="term" value="P:amino acid transport"/>
    <property type="evidence" value="ECO:0007669"/>
    <property type="project" value="TreeGrafter"/>
</dbReference>
<feature type="transmembrane region" description="Helical" evidence="10">
    <location>
        <begin position="502"/>
        <end position="522"/>
    </location>
</feature>
<evidence type="ECO:0000256" key="5">
    <source>
        <dbReference type="ARBA" id="ARBA00023136"/>
    </source>
</evidence>
<keyword evidence="12" id="KW-1185">Reference proteome</keyword>
<evidence type="ECO:0000313" key="11">
    <source>
        <dbReference type="Ensembl" id="ENSGACP00000060598.1"/>
    </source>
</evidence>
<evidence type="ECO:0000256" key="4">
    <source>
        <dbReference type="ARBA" id="ARBA00022989"/>
    </source>
</evidence>
<feature type="transmembrane region" description="Helical" evidence="10">
    <location>
        <begin position="414"/>
        <end position="441"/>
    </location>
</feature>
<dbReference type="Proteomes" id="UP000007635">
    <property type="component" value="Chromosome I"/>
</dbReference>
<organism evidence="11 12">
    <name type="scientific">Gasterosteus aculeatus aculeatus</name>
    <name type="common">three-spined stickleback</name>
    <dbReference type="NCBI Taxonomy" id="481459"/>
    <lineage>
        <taxon>Eukaryota</taxon>
        <taxon>Metazoa</taxon>
        <taxon>Chordata</taxon>
        <taxon>Craniata</taxon>
        <taxon>Vertebrata</taxon>
        <taxon>Euteleostomi</taxon>
        <taxon>Actinopterygii</taxon>
        <taxon>Neopterygii</taxon>
        <taxon>Teleostei</taxon>
        <taxon>Neoteleostei</taxon>
        <taxon>Acanthomorphata</taxon>
        <taxon>Eupercaria</taxon>
        <taxon>Perciformes</taxon>
        <taxon>Cottioidei</taxon>
        <taxon>Gasterosteales</taxon>
        <taxon>Gasterosteidae</taxon>
        <taxon>Gasterosteus</taxon>
    </lineage>
</organism>
<evidence type="ECO:0000256" key="2">
    <source>
        <dbReference type="ARBA" id="ARBA00022448"/>
    </source>
</evidence>
<dbReference type="GO" id="GO:0046872">
    <property type="term" value="F:metal ion binding"/>
    <property type="evidence" value="ECO:0007669"/>
    <property type="project" value="UniProtKB-KW"/>
</dbReference>
<feature type="binding site" evidence="6">
    <location>
        <position position="343"/>
    </location>
    <ligand>
        <name>Na(+)</name>
        <dbReference type="ChEBI" id="CHEBI:29101"/>
        <label>1</label>
    </ligand>
</feature>
<evidence type="ECO:0000256" key="3">
    <source>
        <dbReference type="ARBA" id="ARBA00022692"/>
    </source>
</evidence>
<sequence length="664" mass="73510">METTDMMLTSMLAMDKGENEGEAGRWEEEEGTQQENGRPMLADGVAERGSKSPTPGSGQQVSNGFSASTPQGQGGAGGAAPEPGAGAAVPSARPPGGLRTLVVQQISSERPRETWSKKMDFLLSVIGYAVDLGNVWRFPYICYQNGGGAFLLPYLLMAVFGGVPLFYMELALGQFHRSGCISIWKHICPIFKGIGFAICIIALYIAFYYNTIMAWALYYLLSSFRPTLPWTTCTNSWNTVNCNRYMSTDHNVSWSNSSTSPAEEFYTRQVLQVHLSPGLHQLGSVSWQLALCLLFIFIIVYFSIWKGVKTSGKVVWVTATFPYLVLLVLLVRGATLPAQIFFSLGPGFGVLLAFASYNPFHNNCYKDALITSSVNCLTSFLSGFVIFTVLGYMAEMRQQDVDTVAKDAGPSLLFIIYAEAIANMPAATFFSIIFFLMIIMLGLDSTFAGLEGVITAMLDEFPHVLAKRREWFVLGLVCVCFLGALSTLTYGGAFVVKLFEEYATGPAVITVVLLEVIAVSWFYGTNRFCNDIHLMLGFYPGFFWRICWVAICPCFLLFIIISFLAFPPEVRLFDYHFPPWTTVLGYCIGVSSFICVPVYMVYYLLCAKGTFKQVQRLAGRTPSVDQEDHNLPLFVYLFSQRLLKSITPEPSGNQHGHLIVTNAV</sequence>
<feature type="transmembrane region" description="Helical" evidence="10">
    <location>
        <begin position="471"/>
        <end position="496"/>
    </location>
</feature>
<feature type="transmembrane region" description="Helical" evidence="10">
    <location>
        <begin position="193"/>
        <end position="221"/>
    </location>
</feature>
<feature type="binding site" evidence="6">
    <location>
        <position position="441"/>
    </location>
    <ligand>
        <name>Na(+)</name>
        <dbReference type="ChEBI" id="CHEBI:29101"/>
        <label>1</label>
    </ligand>
</feature>
<keyword evidence="6" id="KW-0479">Metal-binding</keyword>
<keyword evidence="5 10" id="KW-0472">Membrane</keyword>
<reference evidence="11" key="3">
    <citation type="submission" date="2025-09" db="UniProtKB">
        <authorList>
            <consortium name="Ensembl"/>
        </authorList>
    </citation>
    <scope>IDENTIFICATION</scope>
</reference>